<dbReference type="CDD" id="cd15904">
    <property type="entry name" value="TSPO_MBR"/>
    <property type="match status" value="1"/>
</dbReference>
<dbReference type="PIRSF" id="PIRSF005859">
    <property type="entry name" value="PBR"/>
    <property type="match status" value="1"/>
</dbReference>
<keyword evidence="4 6" id="KW-1133">Transmembrane helix</keyword>
<evidence type="ECO:0000256" key="2">
    <source>
        <dbReference type="ARBA" id="ARBA00007524"/>
    </source>
</evidence>
<dbReference type="RefSeq" id="WP_244540215.1">
    <property type="nucleotide sequence ID" value="NZ_FQUP01000002.1"/>
</dbReference>
<name>A0A1M5C903_9HYPH</name>
<evidence type="ECO:0000256" key="1">
    <source>
        <dbReference type="ARBA" id="ARBA00004141"/>
    </source>
</evidence>
<sequence>MLVRQFGVLMLVSSLGASRLNVPASRFPIVSLIACLVVCFAAAAIGSAATLPSIPIWYEGLAKPDFNPPNWLFGPVWTILYALMAVALWRVVNNSAGATRRRAVAIFSVQLILNAAWSVVFFGLHSITGGLITIALLDVAILATIAQFGRIDRLAGWLLVPYVIWVSFAALLNLAIFILN</sequence>
<dbReference type="Proteomes" id="UP000184485">
    <property type="component" value="Unassembled WGS sequence"/>
</dbReference>
<feature type="transmembrane region" description="Helical" evidence="6">
    <location>
        <begin position="71"/>
        <end position="92"/>
    </location>
</feature>
<evidence type="ECO:0000313" key="8">
    <source>
        <dbReference type="Proteomes" id="UP000184485"/>
    </source>
</evidence>
<accession>A0A1M5C903</accession>
<dbReference type="PANTHER" id="PTHR10057:SF0">
    <property type="entry name" value="TRANSLOCATOR PROTEIN"/>
    <property type="match status" value="1"/>
</dbReference>
<feature type="transmembrane region" description="Helical" evidence="6">
    <location>
        <begin position="156"/>
        <end position="179"/>
    </location>
</feature>
<evidence type="ECO:0000313" key="7">
    <source>
        <dbReference type="EMBL" id="SHF51229.1"/>
    </source>
</evidence>
<dbReference type="Pfam" id="PF03073">
    <property type="entry name" value="TspO_MBR"/>
    <property type="match status" value="1"/>
</dbReference>
<dbReference type="InterPro" id="IPR038330">
    <property type="entry name" value="TspO/MBR-related_sf"/>
</dbReference>
<dbReference type="GO" id="GO:0033013">
    <property type="term" value="P:tetrapyrrole metabolic process"/>
    <property type="evidence" value="ECO:0007669"/>
    <property type="project" value="UniProtKB-ARBA"/>
</dbReference>
<organism evidence="7 8">
    <name type="scientific">Kaistia soli DSM 19436</name>
    <dbReference type="NCBI Taxonomy" id="1122133"/>
    <lineage>
        <taxon>Bacteria</taxon>
        <taxon>Pseudomonadati</taxon>
        <taxon>Pseudomonadota</taxon>
        <taxon>Alphaproteobacteria</taxon>
        <taxon>Hyphomicrobiales</taxon>
        <taxon>Kaistiaceae</taxon>
        <taxon>Kaistia</taxon>
    </lineage>
</organism>
<gene>
    <name evidence="7" type="ORF">SAMN02745157_2262</name>
</gene>
<dbReference type="AlphaFoldDB" id="A0A1M5C903"/>
<evidence type="ECO:0000256" key="4">
    <source>
        <dbReference type="ARBA" id="ARBA00022989"/>
    </source>
</evidence>
<reference evidence="7 8" key="1">
    <citation type="submission" date="2016-11" db="EMBL/GenBank/DDBJ databases">
        <authorList>
            <person name="Jaros S."/>
            <person name="Januszkiewicz K."/>
            <person name="Wedrychowicz H."/>
        </authorList>
    </citation>
    <scope>NUCLEOTIDE SEQUENCE [LARGE SCALE GENOMIC DNA]</scope>
    <source>
        <strain evidence="7 8">DSM 19436</strain>
    </source>
</reference>
<dbReference type="Gene3D" id="1.20.1260.100">
    <property type="entry name" value="TspO/MBR protein"/>
    <property type="match status" value="1"/>
</dbReference>
<comment type="subcellular location">
    <subcellularLocation>
        <location evidence="1">Membrane</location>
        <topology evidence="1">Multi-pass membrane protein</topology>
    </subcellularLocation>
</comment>
<proteinExistence type="inferred from homology"/>
<evidence type="ECO:0000256" key="6">
    <source>
        <dbReference type="SAM" id="Phobius"/>
    </source>
</evidence>
<dbReference type="STRING" id="1122133.SAMN02745157_2262"/>
<dbReference type="GO" id="GO:0016020">
    <property type="term" value="C:membrane"/>
    <property type="evidence" value="ECO:0007669"/>
    <property type="project" value="UniProtKB-SubCell"/>
</dbReference>
<dbReference type="InterPro" id="IPR004307">
    <property type="entry name" value="TspO_MBR"/>
</dbReference>
<feature type="transmembrane region" description="Helical" evidence="6">
    <location>
        <begin position="130"/>
        <end position="149"/>
    </location>
</feature>
<keyword evidence="8" id="KW-1185">Reference proteome</keyword>
<dbReference type="PANTHER" id="PTHR10057">
    <property type="entry name" value="PERIPHERAL-TYPE BENZODIAZEPINE RECEPTOR"/>
    <property type="match status" value="1"/>
</dbReference>
<comment type="similarity">
    <text evidence="2">Belongs to the TspO/BZRP family.</text>
</comment>
<evidence type="ECO:0000256" key="5">
    <source>
        <dbReference type="ARBA" id="ARBA00023136"/>
    </source>
</evidence>
<feature type="transmembrane region" description="Helical" evidence="6">
    <location>
        <begin position="104"/>
        <end position="124"/>
    </location>
</feature>
<feature type="transmembrane region" description="Helical" evidence="6">
    <location>
        <begin position="29"/>
        <end position="51"/>
    </location>
</feature>
<evidence type="ECO:0000256" key="3">
    <source>
        <dbReference type="ARBA" id="ARBA00022692"/>
    </source>
</evidence>
<protein>
    <submittedName>
        <fullName evidence="7">TspO and MBR related proteins</fullName>
    </submittedName>
</protein>
<dbReference type="EMBL" id="FQUP01000002">
    <property type="protein sequence ID" value="SHF51229.1"/>
    <property type="molecule type" value="Genomic_DNA"/>
</dbReference>
<keyword evidence="5 6" id="KW-0472">Membrane</keyword>
<keyword evidence="3 6" id="KW-0812">Transmembrane</keyword>
<dbReference type="FunFam" id="1.20.1260.100:FF:000001">
    <property type="entry name" value="translocator protein 2"/>
    <property type="match status" value="1"/>
</dbReference>